<evidence type="ECO:0008006" key="2">
    <source>
        <dbReference type="Google" id="ProtNLM"/>
    </source>
</evidence>
<protein>
    <recommendedName>
        <fullName evidence="2">Two component regulator three Y domain-containing protein</fullName>
    </recommendedName>
</protein>
<dbReference type="EMBL" id="UINC01000796">
    <property type="protein sequence ID" value="SUZ61325.1"/>
    <property type="molecule type" value="Genomic_DNA"/>
</dbReference>
<dbReference type="Gene3D" id="2.130.10.10">
    <property type="entry name" value="YVTN repeat-like/Quinoprotein amine dehydrogenase"/>
    <property type="match status" value="2"/>
</dbReference>
<proteinExistence type="predicted"/>
<sequence>MIRLISIFNLLLLFLFGNSPGSLSVGTFLQEQRIIFNSDNGLPSNDVRDIVSTNDGTVFVSTSKGLIAYSNKQWVNIDGLENTDIWLLASNGNEVAILGGDEKNNMLSNSKIYIIKNGRLDKTIIIPSRYKIPLQNNDLSFYNNIMLGTSNDIILFERRYGNTFKQSSKPPFSPNTRPVELKIPAKNIRQITVSGSGFSYVATDSALLKLRSPKEGWRQVLPYNKDRSWGLRDSRAVTIDSFGRLWFATPQGVGYYDEIWHLFTGEDGLPFNDFTTMAAGNSGDIWFGTTKGAIHYDGNAWEYRQGKRWLPDDYIRSIAITPNGDAWFATANGVSVIQHKPFTLTEKAKWYEDEIDRYSRRTPYEFILEVTMEKPGVKQNWKQYDSDNDGLWTSMYGAGECFAYAATGSIQAKVRAKKAFDAMVFLGDVTQGNKHSPPPGYVARTVLPTSGHDPNIGRIERDKHKKETDDTMWKIYEPRWPVSADGKWYYKTDTSSDELDGHYFLYALYYDLVADTEFEKERVREQIKGLTDHIIEQGFQLMEHDGTPTRWARYSPEELNFDKRWFVERGLNSLSLLSYLVTTAHITGDNKYREIAQMLIDKHGYAQNMTDMKFQRGFGTGNQSDDEMAFMCYYNLINYETDPELRSRYALSFWMAWQQEAPELNPFFNFAFAAACEGLIFEDPWGKYELEPYEGWLEESVETLIRFPLDRFNWKHTNSHRIDINKFHPSTRTFDDNDMSASGYRKNGKVVPVDESHFNHWNRDPWRLDTGEDGRVLANGTVFLLPYYMGLYHGFILE</sequence>
<name>A0A381P311_9ZZZZ</name>
<gene>
    <name evidence="1" type="ORF">METZ01_LOCUS14179</name>
</gene>
<organism evidence="1">
    <name type="scientific">marine metagenome</name>
    <dbReference type="NCBI Taxonomy" id="408172"/>
    <lineage>
        <taxon>unclassified sequences</taxon>
        <taxon>metagenomes</taxon>
        <taxon>ecological metagenomes</taxon>
    </lineage>
</organism>
<dbReference type="AlphaFoldDB" id="A0A381P311"/>
<reference evidence="1" key="1">
    <citation type="submission" date="2018-05" db="EMBL/GenBank/DDBJ databases">
        <authorList>
            <person name="Lanie J.A."/>
            <person name="Ng W.-L."/>
            <person name="Kazmierczak K.M."/>
            <person name="Andrzejewski T.M."/>
            <person name="Davidsen T.M."/>
            <person name="Wayne K.J."/>
            <person name="Tettelin H."/>
            <person name="Glass J.I."/>
            <person name="Rusch D."/>
            <person name="Podicherti R."/>
            <person name="Tsui H.-C.T."/>
            <person name="Winkler M.E."/>
        </authorList>
    </citation>
    <scope>NUCLEOTIDE SEQUENCE</scope>
</reference>
<dbReference type="InterPro" id="IPR015943">
    <property type="entry name" value="WD40/YVTN_repeat-like_dom_sf"/>
</dbReference>
<evidence type="ECO:0000313" key="1">
    <source>
        <dbReference type="EMBL" id="SUZ61325.1"/>
    </source>
</evidence>
<dbReference type="SUPFAM" id="SSF63829">
    <property type="entry name" value="Calcium-dependent phosphotriesterase"/>
    <property type="match status" value="1"/>
</dbReference>
<accession>A0A381P311</accession>